<feature type="transmembrane region" description="Helical" evidence="1">
    <location>
        <begin position="637"/>
        <end position="660"/>
    </location>
</feature>
<gene>
    <name evidence="2" type="ORF">BCR36DRAFT_327213</name>
</gene>
<dbReference type="InterPro" id="IPR050490">
    <property type="entry name" value="Bact_solute-bd_prot1"/>
</dbReference>
<reference evidence="2 3" key="2">
    <citation type="submission" date="2016-08" db="EMBL/GenBank/DDBJ databases">
        <title>Pervasive Adenine N6-methylation of Active Genes in Fungi.</title>
        <authorList>
            <consortium name="DOE Joint Genome Institute"/>
            <person name="Mondo S.J."/>
            <person name="Dannebaum R.O."/>
            <person name="Kuo R.C."/>
            <person name="Labutti K."/>
            <person name="Haridas S."/>
            <person name="Kuo A."/>
            <person name="Salamov A."/>
            <person name="Ahrendt S.R."/>
            <person name="Lipzen A."/>
            <person name="Sullivan W."/>
            <person name="Andreopoulos W.B."/>
            <person name="Clum A."/>
            <person name="Lindquist E."/>
            <person name="Daum C."/>
            <person name="Ramamoorthy G.K."/>
            <person name="Gryganskyi A."/>
            <person name="Culley D."/>
            <person name="Magnuson J.K."/>
            <person name="James T.Y."/>
            <person name="O'Malley M.A."/>
            <person name="Stajich J.E."/>
            <person name="Spatafora J.W."/>
            <person name="Visel A."/>
            <person name="Grigoriev I.V."/>
        </authorList>
    </citation>
    <scope>NUCLEOTIDE SEQUENCE [LARGE SCALE GENOMIC DNA]</scope>
    <source>
        <strain evidence="3">finn</strain>
    </source>
</reference>
<keyword evidence="3" id="KW-1185">Reference proteome</keyword>
<dbReference type="SUPFAM" id="SSF53850">
    <property type="entry name" value="Periplasmic binding protein-like II"/>
    <property type="match status" value="1"/>
</dbReference>
<accession>A0A1Y1VAI7</accession>
<protein>
    <submittedName>
        <fullName evidence="2">Periplasmic binding protein-like II</fullName>
    </submittedName>
</protein>
<dbReference type="Gene3D" id="3.40.190.10">
    <property type="entry name" value="Periplasmic binding protein-like II"/>
    <property type="match status" value="2"/>
</dbReference>
<keyword evidence="1" id="KW-1133">Transmembrane helix</keyword>
<organism evidence="2 3">
    <name type="scientific">Piromyces finnis</name>
    <dbReference type="NCBI Taxonomy" id="1754191"/>
    <lineage>
        <taxon>Eukaryota</taxon>
        <taxon>Fungi</taxon>
        <taxon>Fungi incertae sedis</taxon>
        <taxon>Chytridiomycota</taxon>
        <taxon>Chytridiomycota incertae sedis</taxon>
        <taxon>Neocallimastigomycetes</taxon>
        <taxon>Neocallimastigales</taxon>
        <taxon>Neocallimastigaceae</taxon>
        <taxon>Piromyces</taxon>
    </lineage>
</organism>
<feature type="transmembrane region" description="Helical" evidence="1">
    <location>
        <begin position="577"/>
        <end position="599"/>
    </location>
</feature>
<evidence type="ECO:0000313" key="2">
    <source>
        <dbReference type="EMBL" id="ORX50396.1"/>
    </source>
</evidence>
<feature type="transmembrane region" description="Helical" evidence="1">
    <location>
        <begin position="528"/>
        <end position="547"/>
    </location>
</feature>
<dbReference type="OrthoDB" id="10515314at2759"/>
<sequence>MKLKIQYLFAFILLFSRIIRAISINIAVYSYLSYAQLHNEMVNEFNKYSKENNLDITLNLTLFSDENTTYAINDFGSTIEYLLKKKSRKYDLYIYDVIYTRKYANYLIDLKEYLPPEHINLYNSKDSQKVSVYNNRLVGLPIFLKYDGLYSNIEYLQKYNKNIPKTWDELIETGKYILEQEKMINENSQLIGYNGLFPNFENTMCSIYEFIYSFRDTPESPFPNFKSNNALEALNKLDKIKKEISSDQIFQANEGFNAFNIFNGDMLFFKFWDIEGIGLEKYRMTPLPGKNLETSGSCIGGYNIGIANFIKKENIEASIKVLQFFTSLKQQKNIIISRYKLFSGIKSLYQDKEVCSFINCDFIQNVQSIHRPSYEVDDYDSYSTKVMNYFFEFLYKGQSAEETLTKIDDITRIYYYDPLTKFGLIMISIITITVVVLLYTFIMIPIKKYEIFNNFFTNDQWVMYCSGTLLCLCSEYTKFGPLSNFKCQLGLSMLLFGITFNIIPILYKLIIHFPEKNEIKKWFVLNKNIFIMGIISVEVFLNGFLIYSPFSNDIRISCDNRNFNRCSMNSVFGDITMLSYSIIKVFLIIIILILIFIEWNIKSIYEDIRAILFTVYLESLVIILLIIINYIKLNNYNVFYTIHTFIVILYSLSNYIYVYILRIFIVSRKPSNNYQYKLKEVNYNDMEADTNNLNSNDDEENINNNYYINDHYIPHPNLFLRMISYHYNPNIIINSKSYNMTSSYDNITSSYSNSI</sequence>
<evidence type="ECO:0000256" key="1">
    <source>
        <dbReference type="SAM" id="Phobius"/>
    </source>
</evidence>
<comment type="caution">
    <text evidence="2">The sequence shown here is derived from an EMBL/GenBank/DDBJ whole genome shotgun (WGS) entry which is preliminary data.</text>
</comment>
<name>A0A1Y1VAI7_9FUNG</name>
<keyword evidence="1" id="KW-0812">Transmembrane</keyword>
<dbReference type="Proteomes" id="UP000193719">
    <property type="component" value="Unassembled WGS sequence"/>
</dbReference>
<dbReference type="PANTHER" id="PTHR43649:SF12">
    <property type="entry name" value="DIACETYLCHITOBIOSE BINDING PROTEIN DASA"/>
    <property type="match status" value="1"/>
</dbReference>
<proteinExistence type="predicted"/>
<keyword evidence="1" id="KW-0472">Membrane</keyword>
<dbReference type="EMBL" id="MCFH01000021">
    <property type="protein sequence ID" value="ORX50396.1"/>
    <property type="molecule type" value="Genomic_DNA"/>
</dbReference>
<feature type="transmembrane region" description="Helical" evidence="1">
    <location>
        <begin position="422"/>
        <end position="441"/>
    </location>
</feature>
<dbReference type="PANTHER" id="PTHR43649">
    <property type="entry name" value="ARABINOSE-BINDING PROTEIN-RELATED"/>
    <property type="match status" value="1"/>
</dbReference>
<feature type="transmembrane region" description="Helical" evidence="1">
    <location>
        <begin position="489"/>
        <end position="507"/>
    </location>
</feature>
<evidence type="ECO:0000313" key="3">
    <source>
        <dbReference type="Proteomes" id="UP000193719"/>
    </source>
</evidence>
<feature type="transmembrane region" description="Helical" evidence="1">
    <location>
        <begin position="611"/>
        <end position="631"/>
    </location>
</feature>
<dbReference type="AlphaFoldDB" id="A0A1Y1VAI7"/>
<reference evidence="2 3" key="1">
    <citation type="submission" date="2016-08" db="EMBL/GenBank/DDBJ databases">
        <title>Genomes of anaerobic fungi encode conserved fungal cellulosomes for biomass hydrolysis.</title>
        <authorList>
            <consortium name="DOE Joint Genome Institute"/>
            <person name="Haitjema C.H."/>
            <person name="Gilmore S.P."/>
            <person name="Henske J.K."/>
            <person name="Solomon K.V."/>
            <person name="De Groot R."/>
            <person name="Kuo A."/>
            <person name="Mondo S.J."/>
            <person name="Salamov A.A."/>
            <person name="Labutti K."/>
            <person name="Zhao Z."/>
            <person name="Chiniquy J."/>
            <person name="Barry K."/>
            <person name="Brewer H.M."/>
            <person name="Purvine S.O."/>
            <person name="Wright A.T."/>
            <person name="Boxma B."/>
            <person name="Van Alen T."/>
            <person name="Hackstein J.H."/>
            <person name="Baker S.E."/>
            <person name="Grigoriev I.V."/>
            <person name="O'Malley M.A."/>
        </authorList>
    </citation>
    <scope>NUCLEOTIDE SEQUENCE [LARGE SCALE GENOMIC DNA]</scope>
    <source>
        <strain evidence="3">finn</strain>
    </source>
</reference>
<dbReference type="STRING" id="1754191.A0A1Y1VAI7"/>